<dbReference type="Gene3D" id="3.30.1380.10">
    <property type="match status" value="1"/>
</dbReference>
<sequence length="175" mass="19376">MNEALRASWAALGIPESVLEAKRLTLYEEAESLTDAETGDDGRVWQLTPAATLAWQALRTAAAEDGITLRIASAYRGTDRQVALIRRKLNAGQPIDAILQVLAPPGCSEHHTGRAIDIYMPGGPIVEEAFEDTPAFAWLQANAGRYGFTLSFPRDNRYGYVYEPWHWCFQPVQLA</sequence>
<dbReference type="EMBL" id="SUMF01000002">
    <property type="protein sequence ID" value="TJZ77518.1"/>
    <property type="molecule type" value="Genomic_DNA"/>
</dbReference>
<gene>
    <name evidence="2" type="ORF">FAZ21_04070</name>
</gene>
<dbReference type="InterPro" id="IPR009045">
    <property type="entry name" value="Zn_M74/Hedgehog-like"/>
</dbReference>
<evidence type="ECO:0000313" key="2">
    <source>
        <dbReference type="EMBL" id="TJZ77518.1"/>
    </source>
</evidence>
<dbReference type="CDD" id="cd14852">
    <property type="entry name" value="LD-carboxypeptidase"/>
    <property type="match status" value="1"/>
</dbReference>
<accession>A0A4V5MRU9</accession>
<dbReference type="PANTHER" id="PTHR34385">
    <property type="entry name" value="D-ALANYL-D-ALANINE CARBOXYPEPTIDASE"/>
    <property type="match status" value="1"/>
</dbReference>
<dbReference type="GO" id="GO:0006508">
    <property type="term" value="P:proteolysis"/>
    <property type="evidence" value="ECO:0007669"/>
    <property type="project" value="InterPro"/>
</dbReference>
<dbReference type="PANTHER" id="PTHR34385:SF1">
    <property type="entry name" value="PEPTIDOGLYCAN L-ALANYL-D-GLUTAMATE ENDOPEPTIDASE CWLK"/>
    <property type="match status" value="1"/>
</dbReference>
<dbReference type="SUPFAM" id="SSF55166">
    <property type="entry name" value="Hedgehog/DD-peptidase"/>
    <property type="match status" value="1"/>
</dbReference>
<evidence type="ECO:0000259" key="1">
    <source>
        <dbReference type="Pfam" id="PF02557"/>
    </source>
</evidence>
<dbReference type="Pfam" id="PF02557">
    <property type="entry name" value="VanY"/>
    <property type="match status" value="1"/>
</dbReference>
<comment type="caution">
    <text evidence="2">The sequence shown here is derived from an EMBL/GenBank/DDBJ whole genome shotgun (WGS) entry which is preliminary data.</text>
</comment>
<dbReference type="OrthoDB" id="9792074at2"/>
<keyword evidence="2" id="KW-0645">Protease</keyword>
<evidence type="ECO:0000313" key="3">
    <source>
        <dbReference type="Proteomes" id="UP000310016"/>
    </source>
</evidence>
<reference evidence="2 3" key="1">
    <citation type="submission" date="2019-04" db="EMBL/GenBank/DDBJ databases">
        <title>Chitiniphilus eburnea sp. nov., a novel chitinolytic bacterium isolated from aquaculture sludge.</title>
        <authorList>
            <person name="Sheng M."/>
        </authorList>
    </citation>
    <scope>NUCLEOTIDE SEQUENCE [LARGE SCALE GENOMIC DNA]</scope>
    <source>
        <strain evidence="2 3">HX-2-15</strain>
    </source>
</reference>
<keyword evidence="2" id="KW-0378">Hydrolase</keyword>
<feature type="domain" description="D-alanyl-D-alanine carboxypeptidase-like core" evidence="1">
    <location>
        <begin position="46"/>
        <end position="171"/>
    </location>
</feature>
<dbReference type="InterPro" id="IPR003709">
    <property type="entry name" value="VanY-like_core_dom"/>
</dbReference>
<dbReference type="GO" id="GO:0004180">
    <property type="term" value="F:carboxypeptidase activity"/>
    <property type="evidence" value="ECO:0007669"/>
    <property type="project" value="UniProtKB-KW"/>
</dbReference>
<organism evidence="2 3">
    <name type="scientific">Chitiniphilus eburneus</name>
    <dbReference type="NCBI Taxonomy" id="2571148"/>
    <lineage>
        <taxon>Bacteria</taxon>
        <taxon>Pseudomonadati</taxon>
        <taxon>Pseudomonadota</taxon>
        <taxon>Betaproteobacteria</taxon>
        <taxon>Neisseriales</taxon>
        <taxon>Chitinibacteraceae</taxon>
        <taxon>Chitiniphilus</taxon>
    </lineage>
</organism>
<proteinExistence type="predicted"/>
<keyword evidence="3" id="KW-1185">Reference proteome</keyword>
<keyword evidence="2" id="KW-0121">Carboxypeptidase</keyword>
<dbReference type="InterPro" id="IPR052179">
    <property type="entry name" value="DD-CPase-like"/>
</dbReference>
<name>A0A4V5MRU9_9NEIS</name>
<dbReference type="Proteomes" id="UP000310016">
    <property type="component" value="Unassembled WGS sequence"/>
</dbReference>
<dbReference type="AlphaFoldDB" id="A0A4V5MRU9"/>
<protein>
    <submittedName>
        <fullName evidence="2">D-alanyl-D-alanine carboxypeptidase family protein</fullName>
    </submittedName>
</protein>
<dbReference type="RefSeq" id="WP_136771993.1">
    <property type="nucleotide sequence ID" value="NZ_CP156074.1"/>
</dbReference>
<dbReference type="InterPro" id="IPR058193">
    <property type="entry name" value="VanY/YodJ_core_dom"/>
</dbReference>